<dbReference type="GO" id="GO:0000162">
    <property type="term" value="P:L-tryptophan biosynthetic process"/>
    <property type="evidence" value="ECO:0007669"/>
    <property type="project" value="TreeGrafter"/>
</dbReference>
<dbReference type="PROSITE" id="PS51273">
    <property type="entry name" value="GATASE_TYPE_1"/>
    <property type="match status" value="1"/>
</dbReference>
<dbReference type="PRINTS" id="PR00097">
    <property type="entry name" value="ANTSNTHASEII"/>
</dbReference>
<dbReference type="PANTHER" id="PTHR43418">
    <property type="entry name" value="MULTIFUNCTIONAL TRYPTOPHAN BIOSYNTHESIS PROTEIN-RELATED"/>
    <property type="match status" value="1"/>
</dbReference>
<dbReference type="RefSeq" id="WP_138209761.1">
    <property type="nucleotide sequence ID" value="NZ_CBCRUQ010000004.1"/>
</dbReference>
<dbReference type="OrthoDB" id="9804328at2"/>
<dbReference type="Gene3D" id="3.40.50.880">
    <property type="match status" value="1"/>
</dbReference>
<dbReference type="InterPro" id="IPR029062">
    <property type="entry name" value="Class_I_gatase-like"/>
</dbReference>
<dbReference type="GO" id="GO:0004049">
    <property type="term" value="F:anthranilate synthase activity"/>
    <property type="evidence" value="ECO:0007669"/>
    <property type="project" value="TreeGrafter"/>
</dbReference>
<proteinExistence type="predicted"/>
<reference evidence="3 4" key="1">
    <citation type="submission" date="2019-05" db="EMBL/GenBank/DDBJ databases">
        <authorList>
            <consortium name="Pathogen Informatics"/>
        </authorList>
    </citation>
    <scope>NUCLEOTIDE SEQUENCE [LARGE SCALE GENOMIC DNA]</scope>
    <source>
        <strain evidence="3 4">NCTC503</strain>
    </source>
</reference>
<keyword evidence="3" id="KW-0808">Transferase</keyword>
<evidence type="ECO:0000256" key="1">
    <source>
        <dbReference type="ARBA" id="ARBA00022962"/>
    </source>
</evidence>
<dbReference type="Pfam" id="PF00117">
    <property type="entry name" value="GATase"/>
    <property type="match status" value="1"/>
</dbReference>
<feature type="domain" description="Glutamine amidotransferase" evidence="2">
    <location>
        <begin position="3"/>
        <end position="185"/>
    </location>
</feature>
<accession>A0A4V6KCP9</accession>
<dbReference type="NCBIfam" id="TIGR00566">
    <property type="entry name" value="trpG_papA"/>
    <property type="match status" value="1"/>
</dbReference>
<dbReference type="PRINTS" id="PR00099">
    <property type="entry name" value="CPSGATASE"/>
</dbReference>
<evidence type="ECO:0000259" key="2">
    <source>
        <dbReference type="Pfam" id="PF00117"/>
    </source>
</evidence>
<evidence type="ECO:0000313" key="3">
    <source>
        <dbReference type="EMBL" id="VTQ87317.1"/>
    </source>
</evidence>
<dbReference type="CDD" id="cd01743">
    <property type="entry name" value="GATase1_Anthranilate_Synthase"/>
    <property type="match status" value="1"/>
</dbReference>
<dbReference type="InterPro" id="IPR017926">
    <property type="entry name" value="GATASE"/>
</dbReference>
<keyword evidence="4" id="KW-1185">Reference proteome</keyword>
<sequence length="198" mass="22439">MYLIVDNYDSFVHNLVMYFKELGEEIQIYRNDEIDIKTIEDINPEGIIISPGPKEPSKSGNSLAIINRFKGDIPILGVCLGHQSIAYNFGGRIIKGEYPVHGKVSSITHKGIGVFKNLKSPLKVTRYHSLIVDKESINNDFIITAMTEDGVVMGIRHKEYFIEGVQFHPEALLTELGHNMLKNFIEESKEYIRNKGDN</sequence>
<dbReference type="GO" id="GO:0046820">
    <property type="term" value="F:4-amino-4-deoxychorismate synthase activity"/>
    <property type="evidence" value="ECO:0007669"/>
    <property type="project" value="UniProtKB-EC"/>
</dbReference>
<evidence type="ECO:0000313" key="4">
    <source>
        <dbReference type="Proteomes" id="UP000308489"/>
    </source>
</evidence>
<gene>
    <name evidence="3" type="primary">pabA</name>
    <name evidence="3" type="ORF">NCTC503_01063</name>
</gene>
<dbReference type="EMBL" id="LR590481">
    <property type="protein sequence ID" value="VTQ87317.1"/>
    <property type="molecule type" value="Genomic_DNA"/>
</dbReference>
<dbReference type="EC" id="2.6.1.85" evidence="3"/>
<dbReference type="GO" id="GO:0005829">
    <property type="term" value="C:cytosol"/>
    <property type="evidence" value="ECO:0007669"/>
    <property type="project" value="TreeGrafter"/>
</dbReference>
<dbReference type="Proteomes" id="UP000308489">
    <property type="component" value="Chromosome 1"/>
</dbReference>
<dbReference type="PRINTS" id="PR00096">
    <property type="entry name" value="GATASE"/>
</dbReference>
<dbReference type="PANTHER" id="PTHR43418:SF4">
    <property type="entry name" value="MULTIFUNCTIONAL TRYPTOPHAN BIOSYNTHESIS PROTEIN"/>
    <property type="match status" value="1"/>
</dbReference>
<dbReference type="SUPFAM" id="SSF52317">
    <property type="entry name" value="Class I glutamine amidotransferase-like"/>
    <property type="match status" value="1"/>
</dbReference>
<name>A0A4V6KCP9_HATHI</name>
<organism evidence="3 4">
    <name type="scientific">Hathewaya histolytica</name>
    <name type="common">Clostridium histolyticum</name>
    <dbReference type="NCBI Taxonomy" id="1498"/>
    <lineage>
        <taxon>Bacteria</taxon>
        <taxon>Bacillati</taxon>
        <taxon>Bacillota</taxon>
        <taxon>Clostridia</taxon>
        <taxon>Eubacteriales</taxon>
        <taxon>Clostridiaceae</taxon>
        <taxon>Hathewaya</taxon>
    </lineage>
</organism>
<dbReference type="InterPro" id="IPR006221">
    <property type="entry name" value="TrpG/PapA_dom"/>
</dbReference>
<keyword evidence="3" id="KW-0032">Aminotransferase</keyword>
<protein>
    <submittedName>
        <fullName evidence="3">Anthranilate synthase component II</fullName>
        <ecNumber evidence="3">2.6.1.85</ecNumber>
    </submittedName>
</protein>
<dbReference type="AlphaFoldDB" id="A0A4V6KCP9"/>
<dbReference type="FunFam" id="3.40.50.880:FF:000003">
    <property type="entry name" value="Anthranilate synthase component II"/>
    <property type="match status" value="1"/>
</dbReference>
<keyword evidence="1" id="KW-0315">Glutamine amidotransferase</keyword>
<dbReference type="KEGG" id="hhw:NCTC503_01063"/>
<dbReference type="InterPro" id="IPR050472">
    <property type="entry name" value="Anth_synth/Amidotransfase"/>
</dbReference>